<dbReference type="SUPFAM" id="SSF56112">
    <property type="entry name" value="Protein kinase-like (PK-like)"/>
    <property type="match status" value="1"/>
</dbReference>
<dbReference type="HOGENOM" id="CLU_911678_0_0_9"/>
<dbReference type="RefSeq" id="WP_038698336.1">
    <property type="nucleotide sequence ID" value="NZ_CP009286.1"/>
</dbReference>
<dbReference type="GO" id="GO:0004674">
    <property type="term" value="F:protein serine/threonine kinase activity"/>
    <property type="evidence" value="ECO:0007669"/>
    <property type="project" value="TreeGrafter"/>
</dbReference>
<dbReference type="GO" id="GO:0005524">
    <property type="term" value="F:ATP binding"/>
    <property type="evidence" value="ECO:0007669"/>
    <property type="project" value="InterPro"/>
</dbReference>
<dbReference type="InterPro" id="IPR011009">
    <property type="entry name" value="Kinase-like_dom_sf"/>
</dbReference>
<dbReference type="Gene3D" id="1.10.510.10">
    <property type="entry name" value="Transferase(Phosphotransferase) domain 1"/>
    <property type="match status" value="1"/>
</dbReference>
<evidence type="ECO:0000313" key="2">
    <source>
        <dbReference type="EMBL" id="AIQ65353.1"/>
    </source>
</evidence>
<dbReference type="PROSITE" id="PS50011">
    <property type="entry name" value="PROTEIN_KINASE_DOM"/>
    <property type="match status" value="1"/>
</dbReference>
<dbReference type="EMBL" id="CP009286">
    <property type="protein sequence ID" value="AIQ65353.1"/>
    <property type="molecule type" value="Genomic_DNA"/>
</dbReference>
<dbReference type="PANTHER" id="PTHR44167">
    <property type="entry name" value="OVARIAN-SPECIFIC SERINE/THREONINE-PROTEIN KINASE LOK-RELATED"/>
    <property type="match status" value="1"/>
</dbReference>
<accession>A0A089M1J7</accession>
<dbReference type="Pfam" id="PF00069">
    <property type="entry name" value="Pkinase"/>
    <property type="match status" value="1"/>
</dbReference>
<feature type="domain" description="Protein kinase" evidence="1">
    <location>
        <begin position="22"/>
        <end position="305"/>
    </location>
</feature>
<gene>
    <name evidence="2" type="ORF">PSTEL_21750</name>
</gene>
<name>A0A089M1J7_9BACL</name>
<dbReference type="SMART" id="SM00220">
    <property type="entry name" value="S_TKc"/>
    <property type="match status" value="1"/>
</dbReference>
<evidence type="ECO:0000259" key="1">
    <source>
        <dbReference type="PROSITE" id="PS50011"/>
    </source>
</evidence>
<keyword evidence="2" id="KW-0418">Kinase</keyword>
<reference evidence="2 3" key="1">
    <citation type="submission" date="2014-08" db="EMBL/GenBank/DDBJ databases">
        <title>Comparative genomics of the Paenibacillus odorifer group.</title>
        <authorList>
            <person name="den Bakker H.C."/>
            <person name="Tsai Y.-C."/>
            <person name="Martin N."/>
            <person name="Korlach J."/>
            <person name="Wiedmann M."/>
        </authorList>
    </citation>
    <scope>NUCLEOTIDE SEQUENCE [LARGE SCALE GENOMIC DNA]</scope>
    <source>
        <strain evidence="2 3">DSM 14472</strain>
    </source>
</reference>
<evidence type="ECO:0000313" key="3">
    <source>
        <dbReference type="Proteomes" id="UP000029507"/>
    </source>
</evidence>
<dbReference type="Proteomes" id="UP000029507">
    <property type="component" value="Chromosome"/>
</dbReference>
<dbReference type="AlphaFoldDB" id="A0A089M1J7"/>
<keyword evidence="3" id="KW-1185">Reference proteome</keyword>
<organism evidence="2 3">
    <name type="scientific">Paenibacillus stellifer</name>
    <dbReference type="NCBI Taxonomy" id="169760"/>
    <lineage>
        <taxon>Bacteria</taxon>
        <taxon>Bacillati</taxon>
        <taxon>Bacillota</taxon>
        <taxon>Bacilli</taxon>
        <taxon>Bacillales</taxon>
        <taxon>Paenibacillaceae</taxon>
        <taxon>Paenibacillus</taxon>
    </lineage>
</organism>
<dbReference type="PANTHER" id="PTHR44167:SF24">
    <property type="entry name" value="SERINE_THREONINE-PROTEIN KINASE CHK2"/>
    <property type="match status" value="1"/>
</dbReference>
<proteinExistence type="predicted"/>
<protein>
    <submittedName>
        <fullName evidence="2">Protein kinase</fullName>
    </submittedName>
</protein>
<dbReference type="STRING" id="169760.PSTEL_21750"/>
<sequence length="305" mass="35761">MNKYSVSDSDVLEVLQINKLSTESIRKLPRSGQRQVFEVMFRNGQSSILKFIDVTPYNVYEDDISVDEFHQERAYEIDARSKRIVRELEAAKKCSVLPQLEILNGYKFYVKDQYHFIYYFETKFEGNTLNDSDVYRTDQGIEVVIDFLLQMVKQVKVMYDAGYIHRDLTPRNIIYHNGIFKIIDAGLIKTNEEEKLTGTKAIIGTPYYMAPEQERRTSDYTWDFRTDLFPLGLIAIEIFLPRTRHFGSDQIRDLHQVVSLWKKKDSSAKSITLFSKIITRLAAEQRHKRWSNLSELIIALEEISQ</sequence>
<keyword evidence="2" id="KW-0808">Transferase</keyword>
<dbReference type="OrthoDB" id="9788659at2"/>
<dbReference type="KEGG" id="pste:PSTEL_21750"/>
<dbReference type="InterPro" id="IPR000719">
    <property type="entry name" value="Prot_kinase_dom"/>
</dbReference>